<name>A0A1B9BXS5_9PROT</name>
<organism evidence="1 2">
    <name type="scientific">Acidithiobacillus ferrivorans</name>
    <dbReference type="NCBI Taxonomy" id="160808"/>
    <lineage>
        <taxon>Bacteria</taxon>
        <taxon>Pseudomonadati</taxon>
        <taxon>Pseudomonadota</taxon>
        <taxon>Acidithiobacillia</taxon>
        <taxon>Acidithiobacillales</taxon>
        <taxon>Acidithiobacillaceae</taxon>
        <taxon>Acidithiobacillus</taxon>
    </lineage>
</organism>
<evidence type="ECO:0000313" key="2">
    <source>
        <dbReference type="Proteomes" id="UP000093129"/>
    </source>
</evidence>
<sequence length="81" mass="9259">MKSEDIVGGKVTHIETIAEGSRIRELARLRKVHGDGRWKKKKGLAHVRLPGGQIIYAEVHWYEAHGIGKVEYKIKHPIHDE</sequence>
<evidence type="ECO:0000313" key="1">
    <source>
        <dbReference type="EMBL" id="OCB02517.1"/>
    </source>
</evidence>
<gene>
    <name evidence="1" type="ORF">BBC27_12815</name>
</gene>
<dbReference type="Proteomes" id="UP000093129">
    <property type="component" value="Unassembled WGS sequence"/>
</dbReference>
<reference evidence="1 2" key="1">
    <citation type="submission" date="2016-07" db="EMBL/GenBank/DDBJ databases">
        <title>Draft genome of a psychrotolerant acidophile Acidithiobacillus ferrivorans strain YL15.</title>
        <authorList>
            <person name="Peng T."/>
            <person name="Ma L."/>
            <person name="Nan M."/>
            <person name="An N."/>
            <person name="Wang M."/>
            <person name="Qiu G."/>
            <person name="Zeng W."/>
        </authorList>
    </citation>
    <scope>NUCLEOTIDE SEQUENCE [LARGE SCALE GENOMIC DNA]</scope>
    <source>
        <strain evidence="1 2">YL15</strain>
    </source>
</reference>
<dbReference type="RefSeq" id="WP_065413544.1">
    <property type="nucleotide sequence ID" value="NZ_MASQ01000094.1"/>
</dbReference>
<dbReference type="EMBL" id="MASQ01000094">
    <property type="protein sequence ID" value="OCB02517.1"/>
    <property type="molecule type" value="Genomic_DNA"/>
</dbReference>
<accession>A0A1B9BXS5</accession>
<proteinExistence type="predicted"/>
<dbReference type="AlphaFoldDB" id="A0A1B9BXS5"/>
<comment type="caution">
    <text evidence="1">The sequence shown here is derived from an EMBL/GenBank/DDBJ whole genome shotgun (WGS) entry which is preliminary data.</text>
</comment>
<protein>
    <submittedName>
        <fullName evidence="1">Uncharacterized protein</fullName>
    </submittedName>
</protein>